<name>A0A1A8W0J3_PLAOA</name>
<evidence type="ECO:0000313" key="5">
    <source>
        <dbReference type="Proteomes" id="UP000078560"/>
    </source>
</evidence>
<evidence type="ECO:0000313" key="3">
    <source>
        <dbReference type="EMBL" id="SBS94757.1"/>
    </source>
</evidence>
<protein>
    <submittedName>
        <fullName evidence="2">Uncharacterized protein</fullName>
    </submittedName>
</protein>
<dbReference type="AlphaFoldDB" id="A0A1A8W0J3"/>
<feature type="compositionally biased region" description="Basic and acidic residues" evidence="1">
    <location>
        <begin position="444"/>
        <end position="461"/>
    </location>
</feature>
<feature type="region of interest" description="Disordered" evidence="1">
    <location>
        <begin position="203"/>
        <end position="222"/>
    </location>
</feature>
<sequence>MFWVYLIKSPKFRYWQVNYVRSVGGKKVPLKKDKSISHPMLLHDEFRREGKKEGKCTNQFEWGESGEKVAYSFTFRKFGSFIKRKKDDVPNEGSGHMWKSDTASGDTQEARNTYSLRLLSRKGVVNFDNFPQRERKNIIVSREDCSYEWDPARGDDKMGRGAYVTTTHEGISLHECNKSVILQESIKESNRVMHCNHINDGDYDERDKLSSSARTSRSAAEDGENSVGEFLETLYRLIEMKNREKRNAFAQYIWKEGGLKGAEMPNILEEELRRRMSYFVEEEKDMKVIFLLLHTLNKLLSIDEFVEKLHDKICKIHDSELLSIILRVLINALYRDKKFMILLLDKIKESIQLGTCTTLAISNTFYCYATLFGRNLICLEQVPLQEITQIMLGYYGTFSVVQLCEVVDLFRNFTPFFRGSGEGARGVLIRPNEERCGRSCQDGSSERGGKNGRDGRTERGSKNSLQKNLERLFLNVGNHFMEKDVLKMITFDVAKKVIYAYAKSKIHHEKLFLYLLPPLLKYIKERNQDTMRNRFYSDYVANGDKENKGNTVKQSKGDHTDCVQMEKQERCSEWRDTNRQGDIQNGEKYEYIMEAVESVTDILYAYSKFNIYIDELYNEILLFLQHHYGYMNCSNLSQCLISLTKVSCNVNILLSKVHYHHFNSKGKSLFYFQNCTPIDLMNFLLAFSKNMYAEREVYDILAELFTVGGEKQKKLNSLQAIDLINIIHAFSKIYYIHNKLFVKVENVILERLYNNTYYLTPEEAIKYVNACAKLCYRNENVMHKMVEVIHKNNFHHIKIYDLFKLLKSVKKLNLPFDSLETHIKMIAPNFTFDSANYTNHYYRIPKDLHVRKKKWVW</sequence>
<dbReference type="Proteomes" id="UP000078560">
    <property type="component" value="Unassembled WGS sequence"/>
</dbReference>
<dbReference type="EMBL" id="FLQV01000225">
    <property type="protein sequence ID" value="SBS85160.1"/>
    <property type="molecule type" value="Genomic_DNA"/>
</dbReference>
<reference evidence="4 5" key="1">
    <citation type="submission" date="2016-05" db="EMBL/GenBank/DDBJ databases">
        <authorList>
            <person name="Naeem Raeece"/>
        </authorList>
    </citation>
    <scope>NUCLEOTIDE SEQUENCE [LARGE SCALE GENOMIC DNA]</scope>
</reference>
<gene>
    <name evidence="2" type="ORF">POVCU1_012030</name>
    <name evidence="3" type="ORF">POVCU2_0090350</name>
</gene>
<evidence type="ECO:0000313" key="2">
    <source>
        <dbReference type="EMBL" id="SBS85160.1"/>
    </source>
</evidence>
<evidence type="ECO:0000313" key="4">
    <source>
        <dbReference type="Proteomes" id="UP000078546"/>
    </source>
</evidence>
<dbReference type="Proteomes" id="UP000078546">
    <property type="component" value="Unassembled WGS sequence"/>
</dbReference>
<feature type="region of interest" description="Disordered" evidence="1">
    <location>
        <begin position="435"/>
        <end position="463"/>
    </location>
</feature>
<proteinExistence type="predicted"/>
<evidence type="ECO:0000256" key="1">
    <source>
        <dbReference type="SAM" id="MobiDB-lite"/>
    </source>
</evidence>
<dbReference type="EMBL" id="FLQU01001872">
    <property type="protein sequence ID" value="SBS94757.1"/>
    <property type="molecule type" value="Genomic_DNA"/>
</dbReference>
<reference evidence="2" key="2">
    <citation type="submission" date="2016-05" db="EMBL/GenBank/DDBJ databases">
        <authorList>
            <person name="Lavstsen T."/>
            <person name="Jespersen J.S."/>
        </authorList>
    </citation>
    <scope>NUCLEOTIDE SEQUENCE [LARGE SCALE GENOMIC DNA]</scope>
</reference>
<accession>A0A1A8W0J3</accession>
<organism evidence="2 4">
    <name type="scientific">Plasmodium ovale curtisi</name>
    <dbReference type="NCBI Taxonomy" id="864141"/>
    <lineage>
        <taxon>Eukaryota</taxon>
        <taxon>Sar</taxon>
        <taxon>Alveolata</taxon>
        <taxon>Apicomplexa</taxon>
        <taxon>Aconoidasida</taxon>
        <taxon>Haemosporida</taxon>
        <taxon>Plasmodiidae</taxon>
        <taxon>Plasmodium</taxon>
        <taxon>Plasmodium (Plasmodium)</taxon>
    </lineage>
</organism>